<keyword evidence="5" id="KW-1185">Reference proteome</keyword>
<accession>A0A512BH89</accession>
<dbReference type="OrthoDB" id="9808622at2"/>
<keyword evidence="2" id="KW-0472">Membrane</keyword>
<evidence type="ECO:0000259" key="3">
    <source>
        <dbReference type="Pfam" id="PF09976"/>
    </source>
</evidence>
<dbReference type="RefSeq" id="WP_147205444.1">
    <property type="nucleotide sequence ID" value="NZ_BJYT01000019.1"/>
</dbReference>
<evidence type="ECO:0000256" key="2">
    <source>
        <dbReference type="SAM" id="Phobius"/>
    </source>
</evidence>
<proteinExistence type="predicted"/>
<keyword evidence="2" id="KW-1133">Transmembrane helix</keyword>
<dbReference type="InterPro" id="IPR011990">
    <property type="entry name" value="TPR-like_helical_dom_sf"/>
</dbReference>
<name>A0A512BH89_9BACT</name>
<dbReference type="Pfam" id="PF09976">
    <property type="entry name" value="TPR_21"/>
    <property type="match status" value="1"/>
</dbReference>
<dbReference type="InterPro" id="IPR018704">
    <property type="entry name" value="SecYEG/CpoB_TPR"/>
</dbReference>
<feature type="domain" description="Ancillary SecYEG translocon subunit/Cell division coordinator CpoB TPR" evidence="3">
    <location>
        <begin position="22"/>
        <end position="207"/>
    </location>
</feature>
<dbReference type="SMART" id="SM00028">
    <property type="entry name" value="TPR"/>
    <property type="match status" value="2"/>
</dbReference>
<reference evidence="4 5" key="1">
    <citation type="submission" date="2019-07" db="EMBL/GenBank/DDBJ databases">
        <title>Whole genome shotgun sequence of Segetibacter aerophilus NBRC 106135.</title>
        <authorList>
            <person name="Hosoyama A."/>
            <person name="Uohara A."/>
            <person name="Ohji S."/>
            <person name="Ichikawa N."/>
        </authorList>
    </citation>
    <scope>NUCLEOTIDE SEQUENCE [LARGE SCALE GENOMIC DNA]</scope>
    <source>
        <strain evidence="4 5">NBRC 106135</strain>
    </source>
</reference>
<protein>
    <recommendedName>
        <fullName evidence="3">Ancillary SecYEG translocon subunit/Cell division coordinator CpoB TPR domain-containing protein</fullName>
    </recommendedName>
</protein>
<feature type="transmembrane region" description="Helical" evidence="2">
    <location>
        <begin position="29"/>
        <end position="47"/>
    </location>
</feature>
<dbReference type="AlphaFoldDB" id="A0A512BH89"/>
<dbReference type="SUPFAM" id="SSF48452">
    <property type="entry name" value="TPR-like"/>
    <property type="match status" value="1"/>
</dbReference>
<dbReference type="EMBL" id="BJYT01000019">
    <property type="protein sequence ID" value="GEO11334.1"/>
    <property type="molecule type" value="Genomic_DNA"/>
</dbReference>
<organism evidence="4 5">
    <name type="scientific">Segetibacter aerophilus</name>
    <dbReference type="NCBI Taxonomy" id="670293"/>
    <lineage>
        <taxon>Bacteria</taxon>
        <taxon>Pseudomonadati</taxon>
        <taxon>Bacteroidota</taxon>
        <taxon>Chitinophagia</taxon>
        <taxon>Chitinophagales</taxon>
        <taxon>Chitinophagaceae</taxon>
        <taxon>Segetibacter</taxon>
    </lineage>
</organism>
<gene>
    <name evidence="4" type="ORF">SAE01_38300</name>
</gene>
<evidence type="ECO:0000256" key="1">
    <source>
        <dbReference type="PROSITE-ProRule" id="PRU00339"/>
    </source>
</evidence>
<evidence type="ECO:0000313" key="5">
    <source>
        <dbReference type="Proteomes" id="UP000321513"/>
    </source>
</evidence>
<keyword evidence="1" id="KW-0802">TPR repeat</keyword>
<feature type="repeat" description="TPR" evidence="1">
    <location>
        <begin position="137"/>
        <end position="170"/>
    </location>
</feature>
<dbReference type="Proteomes" id="UP000321513">
    <property type="component" value="Unassembled WGS sequence"/>
</dbReference>
<evidence type="ECO:0000313" key="4">
    <source>
        <dbReference type="EMBL" id="GEO11334.1"/>
    </source>
</evidence>
<comment type="caution">
    <text evidence="4">The sequence shown here is derived from an EMBL/GenBank/DDBJ whole genome shotgun (WGS) entry which is preliminary data.</text>
</comment>
<sequence length="231" mass="26226">MADTKVQEVVDVTRNSDNATGFWEKNKKLIIGLLVALIVVVGGWLLYKNMIVAPKEEKAAEAMFKAEEYFRNDSLAVALNGDGQNKGFLNVIKNFDGTKASNLAHFYAGVIYLKTHDFNNAVKHLKDFSTDSKQIQMVAYGRLGDAYSELGKKDEAVDYYKRAGKEFEADQFNSSEFLFRAGYLLESLGKNKEAIDIYKEIKEKYPKTEKGFSIDKYIYRLSVEKNDFSVK</sequence>
<dbReference type="PROSITE" id="PS50005">
    <property type="entry name" value="TPR"/>
    <property type="match status" value="1"/>
</dbReference>
<dbReference type="InterPro" id="IPR019734">
    <property type="entry name" value="TPR_rpt"/>
</dbReference>
<keyword evidence="2" id="KW-0812">Transmembrane</keyword>
<dbReference type="Gene3D" id="1.25.40.10">
    <property type="entry name" value="Tetratricopeptide repeat domain"/>
    <property type="match status" value="1"/>
</dbReference>